<organism evidence="2 3">
    <name type="scientific">Parascaris equorum</name>
    <name type="common">Equine roundworm</name>
    <dbReference type="NCBI Taxonomy" id="6256"/>
    <lineage>
        <taxon>Eukaryota</taxon>
        <taxon>Metazoa</taxon>
        <taxon>Ecdysozoa</taxon>
        <taxon>Nematoda</taxon>
        <taxon>Chromadorea</taxon>
        <taxon>Rhabditida</taxon>
        <taxon>Spirurina</taxon>
        <taxon>Ascaridomorpha</taxon>
        <taxon>Ascaridoidea</taxon>
        <taxon>Ascarididae</taxon>
        <taxon>Parascaris</taxon>
    </lineage>
</organism>
<dbReference type="WBParaSite" id="PEQ_0000331301-mRNA-1">
    <property type="protein sequence ID" value="PEQ_0000331301-mRNA-1"/>
    <property type="gene ID" value="PEQ_0000331301"/>
</dbReference>
<keyword evidence="1" id="KW-0812">Transmembrane</keyword>
<evidence type="ECO:0000313" key="2">
    <source>
        <dbReference type="Proteomes" id="UP000887564"/>
    </source>
</evidence>
<dbReference type="Proteomes" id="UP000887564">
    <property type="component" value="Unplaced"/>
</dbReference>
<proteinExistence type="predicted"/>
<keyword evidence="2" id="KW-1185">Reference proteome</keyword>
<accession>A0A914REX3</accession>
<name>A0A914REX3_PAREQ</name>
<keyword evidence="1" id="KW-0472">Membrane</keyword>
<sequence length="75" mass="8920">MVYHSKNIVVENIIFPFTKRVLLAHFFVIMSQLLSRFTFQYSKMRILKNYCRNFLSFLGSLLSSHCLSIWPCQIV</sequence>
<feature type="transmembrane region" description="Helical" evidence="1">
    <location>
        <begin position="20"/>
        <end position="39"/>
    </location>
</feature>
<dbReference type="AlphaFoldDB" id="A0A914REX3"/>
<evidence type="ECO:0000256" key="1">
    <source>
        <dbReference type="SAM" id="Phobius"/>
    </source>
</evidence>
<protein>
    <submittedName>
        <fullName evidence="3">Ovule protein</fullName>
    </submittedName>
</protein>
<evidence type="ECO:0000313" key="3">
    <source>
        <dbReference type="WBParaSite" id="PEQ_0000331301-mRNA-1"/>
    </source>
</evidence>
<reference evidence="3" key="1">
    <citation type="submission" date="2022-11" db="UniProtKB">
        <authorList>
            <consortium name="WormBaseParasite"/>
        </authorList>
    </citation>
    <scope>IDENTIFICATION</scope>
</reference>
<keyword evidence="1" id="KW-1133">Transmembrane helix</keyword>